<feature type="non-terminal residue" evidence="5">
    <location>
        <position position="1"/>
    </location>
</feature>
<evidence type="ECO:0000256" key="1">
    <source>
        <dbReference type="ARBA" id="ARBA00009209"/>
    </source>
</evidence>
<comment type="caution">
    <text evidence="5">The sequence shown here is derived from an EMBL/GenBank/DDBJ whole genome shotgun (WGS) entry which is preliminary data.</text>
</comment>
<accession>A0ABU4I041</accession>
<dbReference type="InterPro" id="IPR012341">
    <property type="entry name" value="6hp_glycosidase-like_sf"/>
</dbReference>
<evidence type="ECO:0000313" key="5">
    <source>
        <dbReference type="EMBL" id="MDW5598928.1"/>
    </source>
</evidence>
<protein>
    <submittedName>
        <fullName evidence="5">Glycosyl hydrolase family 8</fullName>
    </submittedName>
</protein>
<dbReference type="EMBL" id="JAWSTH010000235">
    <property type="protein sequence ID" value="MDW5598928.1"/>
    <property type="molecule type" value="Genomic_DNA"/>
</dbReference>
<keyword evidence="6" id="KW-1185">Reference proteome</keyword>
<evidence type="ECO:0000256" key="3">
    <source>
        <dbReference type="ARBA" id="ARBA00023295"/>
    </source>
</evidence>
<gene>
    <name evidence="5" type="ORF">R7226_31505</name>
</gene>
<dbReference type="InterPro" id="IPR002037">
    <property type="entry name" value="Glyco_hydro_8"/>
</dbReference>
<keyword evidence="2 5" id="KW-0378">Hydrolase</keyword>
<dbReference type="SUPFAM" id="SSF48208">
    <property type="entry name" value="Six-hairpin glycosidases"/>
    <property type="match status" value="1"/>
</dbReference>
<feature type="signal peptide" evidence="4">
    <location>
        <begin position="1"/>
        <end position="24"/>
    </location>
</feature>
<organism evidence="5 6">
    <name type="scientific">Conexibacter stalactiti</name>
    <dbReference type="NCBI Taxonomy" id="1940611"/>
    <lineage>
        <taxon>Bacteria</taxon>
        <taxon>Bacillati</taxon>
        <taxon>Actinomycetota</taxon>
        <taxon>Thermoleophilia</taxon>
        <taxon>Solirubrobacterales</taxon>
        <taxon>Conexibacteraceae</taxon>
        <taxon>Conexibacter</taxon>
    </lineage>
</organism>
<sequence>ARGAARPARLRRSLLAVLAGVAFAAGVEAGSGAGAREQPERPHVPREVRAAVERFLDRSLLPNGRVTRRDEGGDTVSEGQAYALLATVAVGDERRFARVWSWTRHHLLRSDGTLAWLWKDGRVISDGPAADADLDAARALALAADRFDRPAYAAAARRLGRALLREQTTRAVGTLVLVAGPWARANAVINPSYFSPRAYTALRGLDGDRRWRTLERSSARLTRALLEEDGAALPPDWAKVLPWGVVPVGPPGAQAAATDAAYSYDAVRMPVRYAESCTASDRALAARPWPALHAQATAGGGYGAAVTGLDGAPRERGAH</sequence>
<keyword evidence="4" id="KW-0732">Signal</keyword>
<dbReference type="Gene3D" id="1.50.10.10">
    <property type="match status" value="1"/>
</dbReference>
<dbReference type="GO" id="GO:0016787">
    <property type="term" value="F:hydrolase activity"/>
    <property type="evidence" value="ECO:0007669"/>
    <property type="project" value="UniProtKB-KW"/>
</dbReference>
<dbReference type="Pfam" id="PF01270">
    <property type="entry name" value="Glyco_hydro_8"/>
    <property type="match status" value="1"/>
</dbReference>
<feature type="chain" id="PRO_5047494874" evidence="4">
    <location>
        <begin position="25"/>
        <end position="319"/>
    </location>
</feature>
<dbReference type="InterPro" id="IPR008928">
    <property type="entry name" value="6-hairpin_glycosidase_sf"/>
</dbReference>
<evidence type="ECO:0000256" key="2">
    <source>
        <dbReference type="ARBA" id="ARBA00022801"/>
    </source>
</evidence>
<feature type="non-terminal residue" evidence="5">
    <location>
        <position position="319"/>
    </location>
</feature>
<comment type="similarity">
    <text evidence="1">Belongs to the glycosyl hydrolase 8 (cellulase D) family.</text>
</comment>
<keyword evidence="3" id="KW-0326">Glycosidase</keyword>
<evidence type="ECO:0000313" key="6">
    <source>
        <dbReference type="Proteomes" id="UP001284601"/>
    </source>
</evidence>
<dbReference type="PRINTS" id="PR00735">
    <property type="entry name" value="GLHYDRLASE8"/>
</dbReference>
<name>A0ABU4I041_9ACTN</name>
<reference evidence="6" key="1">
    <citation type="submission" date="2023-07" db="EMBL/GenBank/DDBJ databases">
        <title>Conexibacter stalactiti sp. nov., isolated from stalactites in a lava cave and emended description of the genus Conexibacter.</title>
        <authorList>
            <person name="Lee S.D."/>
        </authorList>
    </citation>
    <scope>NUCLEOTIDE SEQUENCE [LARGE SCALE GENOMIC DNA]</scope>
    <source>
        <strain evidence="6">KCTC 39840</strain>
    </source>
</reference>
<dbReference type="Proteomes" id="UP001284601">
    <property type="component" value="Unassembled WGS sequence"/>
</dbReference>
<proteinExistence type="inferred from homology"/>
<evidence type="ECO:0000256" key="4">
    <source>
        <dbReference type="SAM" id="SignalP"/>
    </source>
</evidence>
<dbReference type="RefSeq" id="WP_318601526.1">
    <property type="nucleotide sequence ID" value="NZ_JAWSTH010000235.1"/>
</dbReference>